<reference evidence="11" key="1">
    <citation type="submission" date="2022-01" db="EMBL/GenBank/DDBJ databases">
        <authorList>
            <person name="King R."/>
        </authorList>
    </citation>
    <scope>NUCLEOTIDE SEQUENCE</scope>
</reference>
<keyword evidence="6 10" id="KW-1133">Transmembrane helix</keyword>
<evidence type="ECO:0000256" key="3">
    <source>
        <dbReference type="ARBA" id="ARBA00022606"/>
    </source>
</evidence>
<dbReference type="GO" id="GO:0005886">
    <property type="term" value="C:plasma membrane"/>
    <property type="evidence" value="ECO:0007669"/>
    <property type="project" value="UniProtKB-SubCell"/>
</dbReference>
<keyword evidence="12" id="KW-1185">Reference proteome</keyword>
<dbReference type="EMBL" id="OU900094">
    <property type="protein sequence ID" value="CAG9853911.1"/>
    <property type="molecule type" value="Genomic_DNA"/>
</dbReference>
<gene>
    <name evidence="11" type="ORF">PHYEVI_LOCUS378</name>
</gene>
<dbReference type="GO" id="GO:0007165">
    <property type="term" value="P:signal transduction"/>
    <property type="evidence" value="ECO:0007669"/>
    <property type="project" value="UniProtKB-KW"/>
</dbReference>
<dbReference type="GO" id="GO:0004984">
    <property type="term" value="F:olfactory receptor activity"/>
    <property type="evidence" value="ECO:0007669"/>
    <property type="project" value="InterPro"/>
</dbReference>
<dbReference type="Proteomes" id="UP001153712">
    <property type="component" value="Chromosome 1"/>
</dbReference>
<protein>
    <recommendedName>
        <fullName evidence="13">Odorant receptor</fullName>
    </recommendedName>
</protein>
<evidence type="ECO:0000256" key="9">
    <source>
        <dbReference type="ARBA" id="ARBA00023224"/>
    </source>
</evidence>
<keyword evidence="5" id="KW-0552">Olfaction</keyword>
<feature type="transmembrane region" description="Helical" evidence="10">
    <location>
        <begin position="58"/>
        <end position="82"/>
    </location>
</feature>
<proteinExistence type="predicted"/>
<dbReference type="PANTHER" id="PTHR21137:SF35">
    <property type="entry name" value="ODORANT RECEPTOR 19A-RELATED"/>
    <property type="match status" value="1"/>
</dbReference>
<evidence type="ECO:0000256" key="6">
    <source>
        <dbReference type="ARBA" id="ARBA00022989"/>
    </source>
</evidence>
<feature type="transmembrane region" description="Helical" evidence="10">
    <location>
        <begin position="89"/>
        <end position="107"/>
    </location>
</feature>
<evidence type="ECO:0000256" key="5">
    <source>
        <dbReference type="ARBA" id="ARBA00022725"/>
    </source>
</evidence>
<evidence type="ECO:0000256" key="1">
    <source>
        <dbReference type="ARBA" id="ARBA00004651"/>
    </source>
</evidence>
<evidence type="ECO:0000256" key="10">
    <source>
        <dbReference type="SAM" id="Phobius"/>
    </source>
</evidence>
<evidence type="ECO:0000256" key="7">
    <source>
        <dbReference type="ARBA" id="ARBA00023136"/>
    </source>
</evidence>
<keyword evidence="3" id="KW-0716">Sensory transduction</keyword>
<name>A0A9N9THI2_PHYSR</name>
<evidence type="ECO:0000313" key="11">
    <source>
        <dbReference type="EMBL" id="CAG9853911.1"/>
    </source>
</evidence>
<accession>A0A9N9THI2</accession>
<dbReference type="Pfam" id="PF02949">
    <property type="entry name" value="7tm_6"/>
    <property type="match status" value="1"/>
</dbReference>
<keyword evidence="4 10" id="KW-0812">Transmembrane</keyword>
<keyword evidence="8" id="KW-0675">Receptor</keyword>
<dbReference type="AlphaFoldDB" id="A0A9N9THI2"/>
<comment type="subcellular location">
    <subcellularLocation>
        <location evidence="1">Cell membrane</location>
        <topology evidence="1">Multi-pass membrane protein</topology>
    </subcellularLocation>
</comment>
<evidence type="ECO:0000313" key="12">
    <source>
        <dbReference type="Proteomes" id="UP001153712"/>
    </source>
</evidence>
<evidence type="ECO:0000256" key="4">
    <source>
        <dbReference type="ARBA" id="ARBA00022692"/>
    </source>
</evidence>
<dbReference type="PANTHER" id="PTHR21137">
    <property type="entry name" value="ODORANT RECEPTOR"/>
    <property type="match status" value="1"/>
</dbReference>
<dbReference type="InterPro" id="IPR004117">
    <property type="entry name" value="7tm6_olfct_rcpt"/>
</dbReference>
<evidence type="ECO:0000256" key="8">
    <source>
        <dbReference type="ARBA" id="ARBA00023170"/>
    </source>
</evidence>
<evidence type="ECO:0000256" key="2">
    <source>
        <dbReference type="ARBA" id="ARBA00022475"/>
    </source>
</evidence>
<keyword evidence="9" id="KW-0807">Transducer</keyword>
<feature type="transmembrane region" description="Helical" evidence="10">
    <location>
        <begin position="161"/>
        <end position="181"/>
    </location>
</feature>
<organism evidence="11 12">
    <name type="scientific">Phyllotreta striolata</name>
    <name type="common">Striped flea beetle</name>
    <name type="synonym">Crioceris striolata</name>
    <dbReference type="NCBI Taxonomy" id="444603"/>
    <lineage>
        <taxon>Eukaryota</taxon>
        <taxon>Metazoa</taxon>
        <taxon>Ecdysozoa</taxon>
        <taxon>Arthropoda</taxon>
        <taxon>Hexapoda</taxon>
        <taxon>Insecta</taxon>
        <taxon>Pterygota</taxon>
        <taxon>Neoptera</taxon>
        <taxon>Endopterygota</taxon>
        <taxon>Coleoptera</taxon>
        <taxon>Polyphaga</taxon>
        <taxon>Cucujiformia</taxon>
        <taxon>Chrysomeloidea</taxon>
        <taxon>Chrysomelidae</taxon>
        <taxon>Galerucinae</taxon>
        <taxon>Alticini</taxon>
        <taxon>Phyllotreta</taxon>
    </lineage>
</organism>
<keyword evidence="2" id="KW-1003">Cell membrane</keyword>
<keyword evidence="7 10" id="KW-0472">Membrane</keyword>
<sequence>MLIYDLRKNLKILNRRFKVPADYDEDYQKQISLILKSCAKQHAYLQQFMDKNINNHDFMNFVGTLLFVTASFTAISMIYIVMNRLRPKYDIPLVLLSVLIVIAYLLYCHYGQTLMNECEFFYDALYSTPWIYWNKENRNLLLTILTLARKPLAVQFYGIMYVNYSMILSAVRLCYSIFTIAHKL</sequence>
<dbReference type="GO" id="GO:0005549">
    <property type="term" value="F:odorant binding"/>
    <property type="evidence" value="ECO:0007669"/>
    <property type="project" value="InterPro"/>
</dbReference>
<evidence type="ECO:0008006" key="13">
    <source>
        <dbReference type="Google" id="ProtNLM"/>
    </source>
</evidence>
<dbReference type="OrthoDB" id="6784702at2759"/>